<dbReference type="PROSITE" id="PS01360">
    <property type="entry name" value="ZF_MYND_1"/>
    <property type="match status" value="1"/>
</dbReference>
<evidence type="ECO:0000256" key="2">
    <source>
        <dbReference type="ARBA" id="ARBA00022771"/>
    </source>
</evidence>
<evidence type="ECO:0000256" key="3">
    <source>
        <dbReference type="ARBA" id="ARBA00022833"/>
    </source>
</evidence>
<dbReference type="PANTHER" id="PTHR10237">
    <property type="entry name" value="DEFORMED EPIDERMAL AUTOREGULATORY FACTOR 1 HOMOLOG SUPPRESSIN"/>
    <property type="match status" value="1"/>
</dbReference>
<evidence type="ECO:0000256" key="1">
    <source>
        <dbReference type="ARBA" id="ARBA00022723"/>
    </source>
</evidence>
<reference evidence="6 7" key="1">
    <citation type="submission" date="2019-06" db="EMBL/GenBank/DDBJ databases">
        <authorList>
            <person name="Broberg M."/>
        </authorList>
    </citation>
    <scope>NUCLEOTIDE SEQUENCE [LARGE SCALE GENOMIC DNA]</scope>
</reference>
<dbReference type="InterPro" id="IPR024119">
    <property type="entry name" value="TF_DEAF-1"/>
</dbReference>
<gene>
    <name evidence="6" type="ORF">CLO192961_LOCUS238948</name>
</gene>
<dbReference type="PANTHER" id="PTHR10237:SF14">
    <property type="entry name" value="MYND-TYPE DOMAIN-CONTAINING PROTEIN"/>
    <property type="match status" value="1"/>
</dbReference>
<name>A0ABY6UE89_BIOOC</name>
<sequence length="226" mass="25784">MGRWGYRLFESTQDLQIVVDLGHTFNERPMRLFQMVCLAGLSLSERTRLPVRASQHQTEVDQATLSQTVTTIRNQFDTGLGDRFFEKHRANEKSHDDKYRVILAGALMMRVGARIKPEHLQHIRELVPQVMCTCPLTPPNLDLGFRRPGRAQLLAALDNYVAGTPRDFQEPSCFACGRIQVDLGFSLKTCGRCERAWYCSAECQRAQWDDHKKGCLPPDQAKTFDV</sequence>
<organism evidence="6 7">
    <name type="scientific">Bionectria ochroleuca</name>
    <name type="common">Gliocladium roseum</name>
    <dbReference type="NCBI Taxonomy" id="29856"/>
    <lineage>
        <taxon>Eukaryota</taxon>
        <taxon>Fungi</taxon>
        <taxon>Dikarya</taxon>
        <taxon>Ascomycota</taxon>
        <taxon>Pezizomycotina</taxon>
        <taxon>Sordariomycetes</taxon>
        <taxon>Hypocreomycetidae</taxon>
        <taxon>Hypocreales</taxon>
        <taxon>Bionectriaceae</taxon>
        <taxon>Clonostachys</taxon>
    </lineage>
</organism>
<dbReference type="Gene3D" id="6.10.140.2220">
    <property type="match status" value="1"/>
</dbReference>
<dbReference type="InterPro" id="IPR002893">
    <property type="entry name" value="Znf_MYND"/>
</dbReference>
<dbReference type="PROSITE" id="PS50865">
    <property type="entry name" value="ZF_MYND_2"/>
    <property type="match status" value="1"/>
</dbReference>
<evidence type="ECO:0000313" key="6">
    <source>
        <dbReference type="EMBL" id="VUC28508.1"/>
    </source>
</evidence>
<accession>A0ABY6UE89</accession>
<protein>
    <recommendedName>
        <fullName evidence="5">MYND-type domain-containing protein</fullName>
    </recommendedName>
</protein>
<dbReference type="EMBL" id="CABFNS010000786">
    <property type="protein sequence ID" value="VUC28508.1"/>
    <property type="molecule type" value="Genomic_DNA"/>
</dbReference>
<dbReference type="Pfam" id="PF01753">
    <property type="entry name" value="zf-MYND"/>
    <property type="match status" value="1"/>
</dbReference>
<dbReference type="Proteomes" id="UP000766486">
    <property type="component" value="Unassembled WGS sequence"/>
</dbReference>
<feature type="domain" description="MYND-type" evidence="5">
    <location>
        <begin position="173"/>
        <end position="215"/>
    </location>
</feature>
<evidence type="ECO:0000259" key="5">
    <source>
        <dbReference type="PROSITE" id="PS50865"/>
    </source>
</evidence>
<keyword evidence="3" id="KW-0862">Zinc</keyword>
<keyword evidence="7" id="KW-1185">Reference proteome</keyword>
<comment type="caution">
    <text evidence="6">The sequence shown here is derived from an EMBL/GenBank/DDBJ whole genome shotgun (WGS) entry which is preliminary data.</text>
</comment>
<dbReference type="SUPFAM" id="SSF144232">
    <property type="entry name" value="HIT/MYND zinc finger-like"/>
    <property type="match status" value="1"/>
</dbReference>
<evidence type="ECO:0000256" key="4">
    <source>
        <dbReference type="PROSITE-ProRule" id="PRU00134"/>
    </source>
</evidence>
<keyword evidence="2 4" id="KW-0863">Zinc-finger</keyword>
<proteinExistence type="predicted"/>
<keyword evidence="1" id="KW-0479">Metal-binding</keyword>
<evidence type="ECO:0000313" key="7">
    <source>
        <dbReference type="Proteomes" id="UP000766486"/>
    </source>
</evidence>